<evidence type="ECO:0000313" key="3">
    <source>
        <dbReference type="Proteomes" id="UP000216825"/>
    </source>
</evidence>
<name>A0A7D7Q3W3_KOCVA</name>
<proteinExistence type="predicted"/>
<reference evidence="2" key="2">
    <citation type="submission" date="2020-07" db="EMBL/GenBank/DDBJ databases">
        <title>Genome of starter culture bacteria Kocuria salsicia reveals its technological properties and safety for usage in meat industry.</title>
        <authorList>
            <person name="Michael M."/>
            <person name="Konstantin K."/>
            <person name="Evgenii K."/>
            <person name="Galina S."/>
            <person name="Oksana K."/>
            <person name="Andrei L."/>
        </authorList>
    </citation>
    <scope>NUCLEOTIDE SEQUENCE [LARGE SCALE GENOMIC DNA]</scope>
    <source>
        <strain evidence="2">80</strain>
    </source>
</reference>
<dbReference type="KEGG" id="kvr:CIB50_0001025"/>
<reference evidence="2" key="1">
    <citation type="submission" date="2017-08" db="EMBL/GenBank/DDBJ databases">
        <authorList>
            <person name="Minaev M."/>
            <person name="Kurbakov K.A."/>
            <person name="Solodovnikova G.I."/>
            <person name="Kuznetsova O.A."/>
            <person name="Lisitsyn A.B."/>
        </authorList>
    </citation>
    <scope>NUCLEOTIDE SEQUENCE</scope>
    <source>
        <strain evidence="2">80</strain>
    </source>
</reference>
<keyword evidence="3" id="KW-1185">Reference proteome</keyword>
<accession>A0A7D7Q3W3</accession>
<dbReference type="EMBL" id="CP059343">
    <property type="protein sequence ID" value="QMS56322.1"/>
    <property type="molecule type" value="Genomic_DNA"/>
</dbReference>
<evidence type="ECO:0000313" key="2">
    <source>
        <dbReference type="EMBL" id="QMS56322.1"/>
    </source>
</evidence>
<feature type="transmembrane region" description="Helical" evidence="1">
    <location>
        <begin position="31"/>
        <end position="50"/>
    </location>
</feature>
<keyword evidence="1" id="KW-0472">Membrane</keyword>
<protein>
    <submittedName>
        <fullName evidence="2">Uncharacterized protein</fullName>
    </submittedName>
</protein>
<evidence type="ECO:0000256" key="1">
    <source>
        <dbReference type="SAM" id="Phobius"/>
    </source>
</evidence>
<gene>
    <name evidence="2" type="ORF">CIB50_0001025</name>
</gene>
<keyword evidence="1" id="KW-0812">Transmembrane</keyword>
<dbReference type="Proteomes" id="UP000216825">
    <property type="component" value="Chromosome"/>
</dbReference>
<dbReference type="AlphaFoldDB" id="A0A7D7Q3W3"/>
<organism evidence="2 3">
    <name type="scientific">Kocuria varians</name>
    <name type="common">Micrococcus varians</name>
    <dbReference type="NCBI Taxonomy" id="1272"/>
    <lineage>
        <taxon>Bacteria</taxon>
        <taxon>Bacillati</taxon>
        <taxon>Actinomycetota</taxon>
        <taxon>Actinomycetes</taxon>
        <taxon>Micrococcales</taxon>
        <taxon>Micrococcaceae</taxon>
        <taxon>Kocuria</taxon>
    </lineage>
</organism>
<sequence length="63" mass="6586">MRNWLSVAGLVLCGALVLVLRQTGVIAEAVSNVVFLVLIVIAIGVGVMAARRKSTETTVDPGH</sequence>
<keyword evidence="1" id="KW-1133">Transmembrane helix</keyword>